<dbReference type="EMBL" id="JAEPRC010000725">
    <property type="protein sequence ID" value="KAG2192448.1"/>
    <property type="molecule type" value="Genomic_DNA"/>
</dbReference>
<dbReference type="Proteomes" id="UP000650833">
    <property type="component" value="Unassembled WGS sequence"/>
</dbReference>
<protein>
    <submittedName>
        <fullName evidence="1">Uncharacterized protein</fullName>
    </submittedName>
</protein>
<gene>
    <name evidence="1" type="ORF">INT46_003161</name>
</gene>
<reference evidence="1" key="1">
    <citation type="submission" date="2020-12" db="EMBL/GenBank/DDBJ databases">
        <title>Metabolic potential, ecology and presence of endohyphal bacteria is reflected in genomic diversity of Mucoromycotina.</title>
        <authorList>
            <person name="Muszewska A."/>
            <person name="Okrasinska A."/>
            <person name="Steczkiewicz K."/>
            <person name="Drgas O."/>
            <person name="Orlowska M."/>
            <person name="Perlinska-Lenart U."/>
            <person name="Aleksandrzak-Piekarczyk T."/>
            <person name="Szatraj K."/>
            <person name="Zielenkiewicz U."/>
            <person name="Pilsyk S."/>
            <person name="Malc E."/>
            <person name="Mieczkowski P."/>
            <person name="Kruszewska J.S."/>
            <person name="Biernat P."/>
            <person name="Pawlowska J."/>
        </authorList>
    </citation>
    <scope>NUCLEOTIDE SEQUENCE</scope>
    <source>
        <strain evidence="1">CBS 226.32</strain>
    </source>
</reference>
<keyword evidence="2" id="KW-1185">Reference proteome</keyword>
<comment type="caution">
    <text evidence="1">The sequence shown here is derived from an EMBL/GenBank/DDBJ whole genome shotgun (WGS) entry which is preliminary data.</text>
</comment>
<evidence type="ECO:0000313" key="2">
    <source>
        <dbReference type="Proteomes" id="UP000650833"/>
    </source>
</evidence>
<organism evidence="1 2">
    <name type="scientific">Mucor plumbeus</name>
    <dbReference type="NCBI Taxonomy" id="97098"/>
    <lineage>
        <taxon>Eukaryota</taxon>
        <taxon>Fungi</taxon>
        <taxon>Fungi incertae sedis</taxon>
        <taxon>Mucoromycota</taxon>
        <taxon>Mucoromycotina</taxon>
        <taxon>Mucoromycetes</taxon>
        <taxon>Mucorales</taxon>
        <taxon>Mucorineae</taxon>
        <taxon>Mucoraceae</taxon>
        <taxon>Mucor</taxon>
    </lineage>
</organism>
<name>A0A8H7QIV7_9FUNG</name>
<sequence>MESYITNYYRAFNVTEFLEITCGNFSRDIAMSEFESVIDKLSTSTSISKALSDWCRNVKEYNYEIINTDEALAYWTMRSKTTIMLNTDLHHSEMDNAASKRALAITTSMQKKVTRITNMKRKADVSKHEVDGLKFNDVSVGTTIKRHGESCIKMYRELNKKQQHITGLCLNSIIDLSDDTKDGQRYLFTDEQWKIMKEKYSIKIKYEKQRFKPLFKNIDKALKNLNLDKAYRLARNAETTVLNSDQEHLYNIYSHIINIYRRKRGALNNINKCNTELDGLVKFWSEVFESLFADNKHGITCKWGESQAYHNEYKIDVRIIVVKGTLEIDLIDVEAARYLYNQKTNDDHLKLAIESKGILDHIIKQSSSFNPRKSIVFMIQICQNQCQVKTLRLCDRGLYCIQHQADLSLPTSPIEFGKKSCSWFAMLESIKNATIKLAEHLNKNYTKSYDAHFGRASDDNNEQYVNWIRGSFFPPAEVTDPLILPNPLYGSINDDGSVKKQKTTI</sequence>
<dbReference type="AlphaFoldDB" id="A0A8H7QIV7"/>
<proteinExistence type="predicted"/>
<dbReference type="OrthoDB" id="2259475at2759"/>
<accession>A0A8H7QIV7</accession>
<evidence type="ECO:0000313" key="1">
    <source>
        <dbReference type="EMBL" id="KAG2192448.1"/>
    </source>
</evidence>